<dbReference type="EMBL" id="DS547138">
    <property type="protein sequence ID" value="EDR01461.1"/>
    <property type="molecule type" value="Genomic_DNA"/>
</dbReference>
<protein>
    <submittedName>
        <fullName evidence="3">Predicted protein</fullName>
    </submittedName>
</protein>
<dbReference type="OrthoDB" id="2977716at2759"/>
<dbReference type="Pfam" id="PF08283">
    <property type="entry name" value="Gemini_AL1_M"/>
    <property type="match status" value="1"/>
</dbReference>
<dbReference type="RefSeq" id="XP_001887813.1">
    <property type="nucleotide sequence ID" value="XM_001887778.1"/>
</dbReference>
<dbReference type="Gene3D" id="3.40.1310.20">
    <property type="match status" value="1"/>
</dbReference>
<keyword evidence="4" id="KW-1185">Reference proteome</keyword>
<dbReference type="InterPro" id="IPR027417">
    <property type="entry name" value="P-loop_NTPase"/>
</dbReference>
<dbReference type="GO" id="GO:0005198">
    <property type="term" value="F:structural molecule activity"/>
    <property type="evidence" value="ECO:0007669"/>
    <property type="project" value="InterPro"/>
</dbReference>
<dbReference type="AlphaFoldDB" id="B0DV72"/>
<accession>B0DV72</accession>
<evidence type="ECO:0000313" key="3">
    <source>
        <dbReference type="EMBL" id="EDR01461.1"/>
    </source>
</evidence>
<feature type="compositionally biased region" description="Polar residues" evidence="1">
    <location>
        <begin position="14"/>
        <end position="47"/>
    </location>
</feature>
<evidence type="ECO:0000259" key="2">
    <source>
        <dbReference type="Pfam" id="PF08283"/>
    </source>
</evidence>
<dbReference type="Gene3D" id="3.40.50.300">
    <property type="entry name" value="P-loop containing nucleotide triphosphate hydrolases"/>
    <property type="match status" value="1"/>
</dbReference>
<organism evidence="4">
    <name type="scientific">Laccaria bicolor (strain S238N-H82 / ATCC MYA-4686)</name>
    <name type="common">Bicoloured deceiver</name>
    <name type="synonym">Laccaria laccata var. bicolor</name>
    <dbReference type="NCBI Taxonomy" id="486041"/>
    <lineage>
        <taxon>Eukaryota</taxon>
        <taxon>Fungi</taxon>
        <taxon>Dikarya</taxon>
        <taxon>Basidiomycota</taxon>
        <taxon>Agaricomycotina</taxon>
        <taxon>Agaricomycetes</taxon>
        <taxon>Agaricomycetidae</taxon>
        <taxon>Agaricales</taxon>
        <taxon>Agaricineae</taxon>
        <taxon>Hydnangiaceae</taxon>
        <taxon>Laccaria</taxon>
    </lineage>
</organism>
<evidence type="ECO:0000256" key="1">
    <source>
        <dbReference type="SAM" id="MobiDB-lite"/>
    </source>
</evidence>
<proteinExistence type="predicted"/>
<dbReference type="GeneID" id="6083509"/>
<feature type="domain" description="Geminivirus AL1 replication-associated protein central" evidence="2">
    <location>
        <begin position="189"/>
        <end position="274"/>
    </location>
</feature>
<dbReference type="SUPFAM" id="SSF52540">
    <property type="entry name" value="P-loop containing nucleoside triphosphate hydrolases"/>
    <property type="match status" value="1"/>
</dbReference>
<dbReference type="InterPro" id="IPR022692">
    <property type="entry name" value="Gemini_AL1_REP_central"/>
</dbReference>
<dbReference type="HOGENOM" id="CLU_690915_0_0_1"/>
<feature type="compositionally biased region" description="Pro residues" evidence="1">
    <location>
        <begin position="65"/>
        <end position="74"/>
    </location>
</feature>
<feature type="region of interest" description="Disordered" evidence="1">
    <location>
        <begin position="1"/>
        <end position="76"/>
    </location>
</feature>
<dbReference type="SUPFAM" id="SSF55464">
    <property type="entry name" value="Origin of replication-binding domain, RBD-like"/>
    <property type="match status" value="1"/>
</dbReference>
<dbReference type="GO" id="GO:0016888">
    <property type="term" value="F:DNA endonuclease activity, producing 5'-phosphomonoesters"/>
    <property type="evidence" value="ECO:0007669"/>
    <property type="project" value="InterPro"/>
</dbReference>
<sequence>MSYGRFRLPLPDHSTPQSQPLGTPSQPSTTFRWRSTPSSIRQRSMQSTPPPIRQRSIPALSAPAMSPPGKPFTPEPGLNFRLKATRYLLTYSQWAGVVEMHRDGHFHWHIICIFEKSPNVRFRSASRIFDVLHLHPNIRLLSRQGDVERAWDYIHKDPLSERFGPWSGPVDVVAQGLTSSRAGWAYILDAETAGDFTMRCTALDPKAYANNFSNLRIYMAHRYEKVQPRYISNYSHFPHLPQVVTDWVNYEMKKHERPKALIIWGPSRTGKTEWARSLGPHSYHNFQMNGSEFDENKASYIVLDDIDPASFPQYKCWLGAQREFTLNEKYCKKRRVVWGGPAIWLSNSNPLDYSSWDQNWLQANSVIVHLDHNLYDEGDSTF</sequence>
<gene>
    <name evidence="3" type="ORF">LACBIDRAFT_333195</name>
</gene>
<reference evidence="3 4" key="1">
    <citation type="journal article" date="2008" name="Nature">
        <title>The genome of Laccaria bicolor provides insights into mycorrhizal symbiosis.</title>
        <authorList>
            <person name="Martin F."/>
            <person name="Aerts A."/>
            <person name="Ahren D."/>
            <person name="Brun A."/>
            <person name="Danchin E.G.J."/>
            <person name="Duchaussoy F."/>
            <person name="Gibon J."/>
            <person name="Kohler A."/>
            <person name="Lindquist E."/>
            <person name="Pereda V."/>
            <person name="Salamov A."/>
            <person name="Shapiro H.J."/>
            <person name="Wuyts J."/>
            <person name="Blaudez D."/>
            <person name="Buee M."/>
            <person name="Brokstein P."/>
            <person name="Canbaeck B."/>
            <person name="Cohen D."/>
            <person name="Courty P.E."/>
            <person name="Coutinho P.M."/>
            <person name="Delaruelle C."/>
            <person name="Detter J.C."/>
            <person name="Deveau A."/>
            <person name="DiFazio S."/>
            <person name="Duplessis S."/>
            <person name="Fraissinet-Tachet L."/>
            <person name="Lucic E."/>
            <person name="Frey-Klett P."/>
            <person name="Fourrey C."/>
            <person name="Feussner I."/>
            <person name="Gay G."/>
            <person name="Grimwood J."/>
            <person name="Hoegger P.J."/>
            <person name="Jain P."/>
            <person name="Kilaru S."/>
            <person name="Labbe J."/>
            <person name="Lin Y.C."/>
            <person name="Legue V."/>
            <person name="Le Tacon F."/>
            <person name="Marmeisse R."/>
            <person name="Melayah D."/>
            <person name="Montanini B."/>
            <person name="Muratet M."/>
            <person name="Nehls U."/>
            <person name="Niculita-Hirzel H."/>
            <person name="Oudot-Le Secq M.P."/>
            <person name="Peter M."/>
            <person name="Quesneville H."/>
            <person name="Rajashekar B."/>
            <person name="Reich M."/>
            <person name="Rouhier N."/>
            <person name="Schmutz J."/>
            <person name="Yin T."/>
            <person name="Chalot M."/>
            <person name="Henrissat B."/>
            <person name="Kuees U."/>
            <person name="Lucas S."/>
            <person name="Van de Peer Y."/>
            <person name="Podila G.K."/>
            <person name="Polle A."/>
            <person name="Pukkila P.J."/>
            <person name="Richardson P.M."/>
            <person name="Rouze P."/>
            <person name="Sanders I.R."/>
            <person name="Stajich J.E."/>
            <person name="Tunlid A."/>
            <person name="Tuskan G."/>
            <person name="Grigoriev I.V."/>
        </authorList>
    </citation>
    <scope>NUCLEOTIDE SEQUENCE [LARGE SCALE GENOMIC DNA]</scope>
    <source>
        <strain evidence="4">S238N-H82 / ATCC MYA-4686</strain>
    </source>
</reference>
<name>B0DV72_LACBS</name>
<dbReference type="PRINTS" id="PR00228">
    <property type="entry name" value="GEMCOATCLVL1"/>
</dbReference>
<dbReference type="InterPro" id="IPR001301">
    <property type="entry name" value="Gemini_AL1_CLV"/>
</dbReference>
<dbReference type="InParanoid" id="B0DV72"/>
<dbReference type="Proteomes" id="UP000001194">
    <property type="component" value="Unassembled WGS sequence"/>
</dbReference>
<dbReference type="KEGG" id="lbc:LACBIDRAFT_333195"/>
<evidence type="ECO:0000313" key="4">
    <source>
        <dbReference type="Proteomes" id="UP000001194"/>
    </source>
</evidence>